<evidence type="ECO:0000256" key="12">
    <source>
        <dbReference type="SAM" id="Coils"/>
    </source>
</evidence>
<name>A0A9Y3QKI8_9CICH</name>
<sequence>MAIWYPSNRKTNKTHTLTERRLQSKPLSVDMSEDWLALLPNSQSEDGCLVQSKHLSSEAHIILSTLENCISKIKTAAALPALLHLNSKSEIVDKDLSKALEKHRILVERLEKLESLKQESVEEQIRDARIGGEKERAQLGNDLKNSVRDILRYCRAHSDGIIGLRAELDIKIEEKEYKLIKGLKVLHSQMVEKFLISPDEELQLITKQKEFSSSAKDLEKNIALEEEEVAKAIQQVDAEISQKENTIKHLESLLQACSPQEGDVSDDNMSPFEDKQVQAHIQVSKLKQDRLQQEIDQLKIQLKNVVLENRQAERLLQEKNEKMQGKIDSLIQKFDNEIGEIQAKLEVNENAYEMEDNERKKFEKPFSTLEMEYNQIQERRRLAEEKRQEEIRELELKTKAAILIQAWWRGYSVRKALKNKAKSKKAKRDKGKGKGKKTK</sequence>
<evidence type="ECO:0000256" key="9">
    <source>
        <dbReference type="ARBA" id="ARBA00023273"/>
    </source>
</evidence>
<keyword evidence="6" id="KW-0282">Flagellum</keyword>
<proteinExistence type="inferred from homology"/>
<evidence type="ECO:0000256" key="7">
    <source>
        <dbReference type="ARBA" id="ARBA00023069"/>
    </source>
</evidence>
<dbReference type="InterPro" id="IPR000048">
    <property type="entry name" value="IQ_motif_EF-hand-BS"/>
</dbReference>
<evidence type="ECO:0000256" key="10">
    <source>
        <dbReference type="ARBA" id="ARBA00032180"/>
    </source>
</evidence>
<evidence type="ECO:0000256" key="1">
    <source>
        <dbReference type="ARBA" id="ARBA00003029"/>
    </source>
</evidence>
<evidence type="ECO:0000256" key="4">
    <source>
        <dbReference type="ARBA" id="ARBA00021752"/>
    </source>
</evidence>
<dbReference type="PROSITE" id="PS50096">
    <property type="entry name" value="IQ"/>
    <property type="match status" value="1"/>
</dbReference>
<feature type="coiled-coil region" evidence="12">
    <location>
        <begin position="208"/>
        <end position="253"/>
    </location>
</feature>
<dbReference type="Pfam" id="PF00612">
    <property type="entry name" value="IQ"/>
    <property type="match status" value="1"/>
</dbReference>
<dbReference type="CTD" id="115811"/>
<evidence type="ECO:0000256" key="13">
    <source>
        <dbReference type="SAM" id="MobiDB-lite"/>
    </source>
</evidence>
<dbReference type="InterPro" id="IPR042815">
    <property type="entry name" value="DRC10"/>
</dbReference>
<dbReference type="RefSeq" id="XP_005722294.1">
    <property type="nucleotide sequence ID" value="XM_005722237.1"/>
</dbReference>
<dbReference type="PANTHER" id="PTHR31598">
    <property type="entry name" value="IQ DOMAIN-CONTAINING PROTEIN D"/>
    <property type="match status" value="1"/>
</dbReference>
<dbReference type="GeneID" id="102205013"/>
<evidence type="ECO:0000256" key="11">
    <source>
        <dbReference type="ARBA" id="ARBA00046836"/>
    </source>
</evidence>
<evidence type="ECO:0000256" key="3">
    <source>
        <dbReference type="ARBA" id="ARBA00009071"/>
    </source>
</evidence>
<evidence type="ECO:0000256" key="5">
    <source>
        <dbReference type="ARBA" id="ARBA00022490"/>
    </source>
</evidence>
<comment type="subunit">
    <text evidence="11">Component of the nexin-dynein regulatory complex (N-DRC). Interacts with CFAP52.</text>
</comment>
<keyword evidence="8" id="KW-0206">Cytoskeleton</keyword>
<feature type="region of interest" description="Disordered" evidence="13">
    <location>
        <begin position="418"/>
        <end position="439"/>
    </location>
</feature>
<keyword evidence="7" id="KW-0969">Cilium</keyword>
<reference evidence="15" key="1">
    <citation type="submission" date="2025-08" db="UniProtKB">
        <authorList>
            <consortium name="RefSeq"/>
        </authorList>
    </citation>
    <scope>IDENTIFICATION</scope>
</reference>
<evidence type="ECO:0000256" key="2">
    <source>
        <dbReference type="ARBA" id="ARBA00004611"/>
    </source>
</evidence>
<gene>
    <name evidence="15" type="primary">drc10</name>
</gene>
<keyword evidence="12" id="KW-0175">Coiled coil</keyword>
<dbReference type="CDD" id="cd23767">
    <property type="entry name" value="IQCD"/>
    <property type="match status" value="1"/>
</dbReference>
<dbReference type="AlphaFoldDB" id="A0A9Y3QKI8"/>
<dbReference type="PANTHER" id="PTHR31598:SF1">
    <property type="entry name" value="DYNEIN REGULATORY COMPLEX PROTEIN 10"/>
    <property type="match status" value="1"/>
</dbReference>
<protein>
    <recommendedName>
        <fullName evidence="4">Dynein regulatory complex protein 10</fullName>
    </recommendedName>
    <alternativeName>
        <fullName evidence="10">IQ domain-containing protein D</fullName>
    </alternativeName>
</protein>
<comment type="subcellular location">
    <subcellularLocation>
        <location evidence="2">Cytoplasm</location>
        <location evidence="2">Cytoskeleton</location>
        <location evidence="2">Flagellum axoneme</location>
    </subcellularLocation>
</comment>
<evidence type="ECO:0000313" key="15">
    <source>
        <dbReference type="RefSeq" id="XP_005722294.1"/>
    </source>
</evidence>
<dbReference type="Proteomes" id="UP000695023">
    <property type="component" value="Unplaced"/>
</dbReference>
<evidence type="ECO:0000256" key="8">
    <source>
        <dbReference type="ARBA" id="ARBA00023212"/>
    </source>
</evidence>
<evidence type="ECO:0000256" key="6">
    <source>
        <dbReference type="ARBA" id="ARBA00022846"/>
    </source>
</evidence>
<keyword evidence="14" id="KW-1185">Reference proteome</keyword>
<evidence type="ECO:0000313" key="14">
    <source>
        <dbReference type="Proteomes" id="UP000695023"/>
    </source>
</evidence>
<accession>A0A9Y3QKI8</accession>
<feature type="coiled-coil region" evidence="12">
    <location>
        <begin position="281"/>
        <end position="393"/>
    </location>
</feature>
<dbReference type="SMART" id="SM00015">
    <property type="entry name" value="IQ"/>
    <property type="match status" value="1"/>
</dbReference>
<keyword evidence="9" id="KW-0966">Cell projection</keyword>
<organism evidence="14 15">
    <name type="scientific">Pundamilia nyererei</name>
    <dbReference type="NCBI Taxonomy" id="303518"/>
    <lineage>
        <taxon>Eukaryota</taxon>
        <taxon>Metazoa</taxon>
        <taxon>Chordata</taxon>
        <taxon>Craniata</taxon>
        <taxon>Vertebrata</taxon>
        <taxon>Euteleostomi</taxon>
        <taxon>Actinopterygii</taxon>
        <taxon>Neopterygii</taxon>
        <taxon>Teleostei</taxon>
        <taxon>Neoteleostei</taxon>
        <taxon>Acanthomorphata</taxon>
        <taxon>Ovalentaria</taxon>
        <taxon>Cichlomorphae</taxon>
        <taxon>Cichliformes</taxon>
        <taxon>Cichlidae</taxon>
        <taxon>African cichlids</taxon>
        <taxon>Pseudocrenilabrinae</taxon>
        <taxon>Haplochromini</taxon>
        <taxon>Pundamilia</taxon>
    </lineage>
</organism>
<dbReference type="Gene3D" id="1.20.5.190">
    <property type="match status" value="1"/>
</dbReference>
<keyword evidence="5" id="KW-0963">Cytoplasm</keyword>
<comment type="function">
    <text evidence="1">Component of the nexin-dynein regulatory complex (N-DRC), a key regulator of ciliary/flagellar motility which maintains the alignment and integrity of the distal axoneme and regulates microtubule sliding in motile axonemes.</text>
</comment>
<comment type="similarity">
    <text evidence="3">Belongs to the DRC10 family.</text>
</comment>